<protein>
    <submittedName>
        <fullName evidence="2">Uncharacterized protein</fullName>
    </submittedName>
</protein>
<proteinExistence type="predicted"/>
<comment type="caution">
    <text evidence="2">The sequence shown here is derived from an EMBL/GenBank/DDBJ whole genome shotgun (WGS) entry which is preliminary data.</text>
</comment>
<keyword evidence="1" id="KW-1133">Transmembrane helix</keyword>
<keyword evidence="1" id="KW-0812">Transmembrane</keyword>
<dbReference type="AlphaFoldDB" id="A0A5N6MQN5"/>
<organism evidence="2 3">
    <name type="scientific">Arthrobacter yangruifuii</name>
    <dbReference type="NCBI Taxonomy" id="2606616"/>
    <lineage>
        <taxon>Bacteria</taxon>
        <taxon>Bacillati</taxon>
        <taxon>Actinomycetota</taxon>
        <taxon>Actinomycetes</taxon>
        <taxon>Micrococcales</taxon>
        <taxon>Micrococcaceae</taxon>
        <taxon>Arthrobacter</taxon>
    </lineage>
</organism>
<dbReference type="EMBL" id="VTFX01000003">
    <property type="protein sequence ID" value="KAD3720614.1"/>
    <property type="molecule type" value="Genomic_DNA"/>
</dbReference>
<accession>A0A5N6MQN5</accession>
<keyword evidence="3" id="KW-1185">Reference proteome</keyword>
<gene>
    <name evidence="2" type="ORF">GD627_07350</name>
</gene>
<feature type="transmembrane region" description="Helical" evidence="1">
    <location>
        <begin position="12"/>
        <end position="31"/>
    </location>
</feature>
<name>A0A5N6MQN5_9MICC</name>
<feature type="transmembrane region" description="Helical" evidence="1">
    <location>
        <begin position="37"/>
        <end position="57"/>
    </location>
</feature>
<evidence type="ECO:0000313" key="2">
    <source>
        <dbReference type="EMBL" id="KAD3720614.1"/>
    </source>
</evidence>
<sequence length="65" mass="6765">MNTTREYRPAFFIIGAALLAAAAVILVPGLFDDFGTPRLVAVLALTAGAVCFAVAAVRNRRAGTD</sequence>
<reference evidence="2 3" key="1">
    <citation type="submission" date="2019-08" db="EMBL/GenBank/DDBJ databases">
        <title>Arthrobacter sp. nov., isolated from plateau pika and Tibetan wild ass.</title>
        <authorList>
            <person name="Ge Y."/>
        </authorList>
    </citation>
    <scope>NUCLEOTIDE SEQUENCE [LARGE SCALE GENOMIC DNA]</scope>
    <source>
        <strain evidence="2 3">785</strain>
    </source>
</reference>
<dbReference type="Proteomes" id="UP000326852">
    <property type="component" value="Unassembled WGS sequence"/>
</dbReference>
<evidence type="ECO:0000256" key="1">
    <source>
        <dbReference type="SAM" id="Phobius"/>
    </source>
</evidence>
<keyword evidence="1" id="KW-0472">Membrane</keyword>
<evidence type="ECO:0000313" key="3">
    <source>
        <dbReference type="Proteomes" id="UP000326852"/>
    </source>
</evidence>
<dbReference type="RefSeq" id="WP_152271974.1">
    <property type="nucleotide sequence ID" value="NZ_VTFX01000003.1"/>
</dbReference>